<dbReference type="SUPFAM" id="SSF52833">
    <property type="entry name" value="Thioredoxin-like"/>
    <property type="match status" value="1"/>
</dbReference>
<dbReference type="EMBL" id="BJXR01000035">
    <property type="protein sequence ID" value="GEN09752.1"/>
    <property type="molecule type" value="Genomic_DNA"/>
</dbReference>
<dbReference type="Gene3D" id="3.40.30.10">
    <property type="entry name" value="Glutaredoxin"/>
    <property type="match status" value="1"/>
</dbReference>
<evidence type="ECO:0000313" key="1">
    <source>
        <dbReference type="EMBL" id="GEN09752.1"/>
    </source>
</evidence>
<dbReference type="CDD" id="cd02980">
    <property type="entry name" value="TRX_Fd_family"/>
    <property type="match status" value="1"/>
</dbReference>
<evidence type="ECO:0000313" key="4">
    <source>
        <dbReference type="Proteomes" id="UP000321514"/>
    </source>
</evidence>
<dbReference type="RefSeq" id="WP_074957626.1">
    <property type="nucleotide sequence ID" value="NZ_BJXR01000035.1"/>
</dbReference>
<dbReference type="InterPro" id="IPR036249">
    <property type="entry name" value="Thioredoxin-like_sf"/>
</dbReference>
<keyword evidence="3" id="KW-1185">Reference proteome</keyword>
<dbReference type="OrthoDB" id="5516854at2"/>
<protein>
    <submittedName>
        <fullName evidence="2">(2Fe-2S) ferredoxin</fullName>
    </submittedName>
</protein>
<evidence type="ECO:0000313" key="2">
    <source>
        <dbReference type="EMBL" id="SEU33869.1"/>
    </source>
</evidence>
<reference evidence="1 4" key="2">
    <citation type="submission" date="2019-07" db="EMBL/GenBank/DDBJ databases">
        <title>Whole genome shotgun sequence of Myxococcus fulvus NBRC 100333.</title>
        <authorList>
            <person name="Hosoyama A."/>
            <person name="Uohara A."/>
            <person name="Ohji S."/>
            <person name="Ichikawa N."/>
        </authorList>
    </citation>
    <scope>NUCLEOTIDE SEQUENCE [LARGE SCALE GENOMIC DNA]</scope>
    <source>
        <strain evidence="1 4">NBRC 100333</strain>
    </source>
</reference>
<organism evidence="1 4">
    <name type="scientific">Myxococcus fulvus</name>
    <dbReference type="NCBI Taxonomy" id="33"/>
    <lineage>
        <taxon>Bacteria</taxon>
        <taxon>Pseudomonadati</taxon>
        <taxon>Myxococcota</taxon>
        <taxon>Myxococcia</taxon>
        <taxon>Myxococcales</taxon>
        <taxon>Cystobacterineae</taxon>
        <taxon>Myxococcaceae</taxon>
        <taxon>Myxococcus</taxon>
    </lineage>
</organism>
<dbReference type="STRING" id="1334629.MFUL124B02_17075"/>
<dbReference type="Pfam" id="PF01257">
    <property type="entry name" value="2Fe-2S_thioredx"/>
    <property type="match status" value="1"/>
</dbReference>
<accession>A0A511T8B7</accession>
<dbReference type="EMBL" id="FOIB01000009">
    <property type="protein sequence ID" value="SEU33869.1"/>
    <property type="molecule type" value="Genomic_DNA"/>
</dbReference>
<name>A0A511T8B7_MYXFU</name>
<evidence type="ECO:0000313" key="3">
    <source>
        <dbReference type="Proteomes" id="UP000183760"/>
    </source>
</evidence>
<dbReference type="Proteomes" id="UP000321514">
    <property type="component" value="Unassembled WGS sequence"/>
</dbReference>
<proteinExistence type="predicted"/>
<sequence length="122" mass="13550">MKRYRLSVCKGSTCKAGGADDVYATARTELGAQGLVPRCELYRGGCYGFCHMGPNVVVREDTGRRRDPLSPEDYQLMGWDGEVYYSEMTPEKMRRVVSEHIAKDAPIVELFGQPDTPAPDDG</sequence>
<gene>
    <name evidence="1" type="ORF">MFU01_47890</name>
    <name evidence="2" type="ORF">SAMN05443572_109402</name>
</gene>
<dbReference type="Proteomes" id="UP000183760">
    <property type="component" value="Unassembled WGS sequence"/>
</dbReference>
<reference evidence="2 3" key="1">
    <citation type="submission" date="2016-10" db="EMBL/GenBank/DDBJ databases">
        <authorList>
            <person name="Varghese N."/>
            <person name="Submissions S."/>
        </authorList>
    </citation>
    <scope>NUCLEOTIDE SEQUENCE [LARGE SCALE GENOMIC DNA]</scope>
    <source>
        <strain evidence="2 3">DSM 16525</strain>
    </source>
</reference>
<dbReference type="AlphaFoldDB" id="A0A511T8B7"/>
<comment type="caution">
    <text evidence="1">The sequence shown here is derived from an EMBL/GenBank/DDBJ whole genome shotgun (WGS) entry which is preliminary data.</text>
</comment>